<feature type="domain" description="Right handed beta helix" evidence="3">
    <location>
        <begin position="347"/>
        <end position="491"/>
    </location>
</feature>
<keyword evidence="1" id="KW-0677">Repeat</keyword>
<feature type="compositionally biased region" description="Pro residues" evidence="2">
    <location>
        <begin position="71"/>
        <end position="84"/>
    </location>
</feature>
<dbReference type="InterPro" id="IPR051550">
    <property type="entry name" value="SCF-Subunits/Alg-Epimerases"/>
</dbReference>
<feature type="compositionally biased region" description="Low complexity" evidence="2">
    <location>
        <begin position="33"/>
        <end position="65"/>
    </location>
</feature>
<feature type="domain" description="Right handed beta helix" evidence="3">
    <location>
        <begin position="798"/>
        <end position="918"/>
    </location>
</feature>
<dbReference type="InterPro" id="IPR039448">
    <property type="entry name" value="Beta_helix"/>
</dbReference>
<dbReference type="InterPro" id="IPR006626">
    <property type="entry name" value="PbH1"/>
</dbReference>
<feature type="domain" description="Right handed beta helix" evidence="3">
    <location>
        <begin position="591"/>
        <end position="744"/>
    </location>
</feature>
<dbReference type="InterPro" id="IPR011050">
    <property type="entry name" value="Pectin_lyase_fold/virulence"/>
</dbReference>
<evidence type="ECO:0000313" key="4">
    <source>
        <dbReference type="EMBL" id="EAX84933.1"/>
    </source>
</evidence>
<dbReference type="VEuPathDB" id="TrichDB:TVAGG3_0467210"/>
<dbReference type="SUPFAM" id="SSF51126">
    <property type="entry name" value="Pectin lyase-like"/>
    <property type="match status" value="3"/>
</dbReference>
<reference evidence="4" key="1">
    <citation type="submission" date="2006-10" db="EMBL/GenBank/DDBJ databases">
        <authorList>
            <person name="Amadeo P."/>
            <person name="Zhao Q."/>
            <person name="Wortman J."/>
            <person name="Fraser-Liggett C."/>
            <person name="Carlton J."/>
        </authorList>
    </citation>
    <scope>NUCLEOTIDE SEQUENCE</scope>
    <source>
        <strain evidence="4">G3</strain>
    </source>
</reference>
<feature type="compositionally biased region" description="Pro residues" evidence="2">
    <location>
        <begin position="99"/>
        <end position="116"/>
    </location>
</feature>
<dbReference type="SMART" id="SM00710">
    <property type="entry name" value="PbH1"/>
    <property type="match status" value="11"/>
</dbReference>
<dbReference type="AlphaFoldDB" id="A2GD34"/>
<dbReference type="KEGG" id="tva:4742569"/>
<dbReference type="PANTHER" id="PTHR22990:SF15">
    <property type="entry name" value="F-BOX ONLY PROTEIN 10"/>
    <property type="match status" value="1"/>
</dbReference>
<dbReference type="OrthoDB" id="427974at2759"/>
<keyword evidence="5" id="KW-1185">Reference proteome</keyword>
<dbReference type="EMBL" id="DS115138">
    <property type="protein sequence ID" value="EAX84933.1"/>
    <property type="molecule type" value="Genomic_DNA"/>
</dbReference>
<proteinExistence type="predicted"/>
<dbReference type="SMR" id="A2GD34"/>
<dbReference type="RefSeq" id="XP_001297863.1">
    <property type="nucleotide sequence ID" value="XM_001297862.1"/>
</dbReference>
<dbReference type="InParanoid" id="A2GD34"/>
<gene>
    <name evidence="4" type="ORF">TVAG_377380</name>
</gene>
<sequence>MSDLASLLAQLGQNNQAKPAAPDGQPAPSPFVNLNLNFQAPPPQQQQQANPFAALQLPAFQPAPQKAGNNPPTPPPQFQQPPPQTYNDSQFGTNLPPTREAPPPFGQLPTFQPPPQQTSLPQFNFNPPQQQAPPQFNAPPPQFNAPPQQTFPATPNFNINVNISVPEQPQQESESKEKHKRFEEDNTISVEFIQFSKHPDFQVGNTVQYDPNGGKSIQAVIDNVKNGTVIEIPAGEYNEELTIIKSVALRGIGQVTIKGEGKTDTICTSNQFVVLENLRLVQIETRGGGALTVQSGYIKATNCVFESVTISAAQIVGDSYGEFNNCTFLNSYNPCIMLSDKVQGYCSGCEFRGSRTFGALANDNSYLTLENCRSTKNGGSGVSANGNGNVFIQGGIFYDNESSGVEVTSKGSITIQQATICDHENGTGVLVQGADVKVILVESNIKNNQLAGIKVSDGAKLISKSNKYSDAQQNVIAYAHMKGWITLDNDEFSGECIAAVATSDAGRIDAKNLDIHDLTNAAVLCYDGGECNIDGATINNCEHTALQFRDNADFYVKNVNINGIRDLAAAILNDSKGKMKDCRIVNGQTVGLELTNVKDVKIKRCTFSNNQVCGASIHDDVTCKFDECTFEQNGQFGVDTSSNDVKAEFKHCKFAESPEAIINITNGAQSEFENCTISNGPKIGLNIINSSPTFKGCEITRIGVAAISCSGGATPTFDNCNIHDNENFAAQIHQSQTHAKFIETFILNHPKSVAIIALNNAVAEFIRTKFENSFQPHCEIREGATVSLLGCDVGPTDNGTGIQVHSEGILQVDSSRVHELSKIGILVGDKGFAEIKNSAIEHCGTTGILVASGGRMNVSKTILDGNGQLAMQFLPNVDATVTECVIQNHSMFGFVMARGANVEYSDNQFTNNGQKDIYIN</sequence>
<reference evidence="4" key="2">
    <citation type="journal article" date="2007" name="Science">
        <title>Draft genome sequence of the sexually transmitted pathogen Trichomonas vaginalis.</title>
        <authorList>
            <person name="Carlton J.M."/>
            <person name="Hirt R.P."/>
            <person name="Silva J.C."/>
            <person name="Delcher A.L."/>
            <person name="Schatz M."/>
            <person name="Zhao Q."/>
            <person name="Wortman J.R."/>
            <person name="Bidwell S.L."/>
            <person name="Alsmark U.C.M."/>
            <person name="Besteiro S."/>
            <person name="Sicheritz-Ponten T."/>
            <person name="Noel C.J."/>
            <person name="Dacks J.B."/>
            <person name="Foster P.G."/>
            <person name="Simillion C."/>
            <person name="Van de Peer Y."/>
            <person name="Miranda-Saavedra D."/>
            <person name="Barton G.J."/>
            <person name="Westrop G.D."/>
            <person name="Mueller S."/>
            <person name="Dessi D."/>
            <person name="Fiori P.L."/>
            <person name="Ren Q."/>
            <person name="Paulsen I."/>
            <person name="Zhang H."/>
            <person name="Bastida-Corcuera F.D."/>
            <person name="Simoes-Barbosa A."/>
            <person name="Brown M.T."/>
            <person name="Hayes R.D."/>
            <person name="Mukherjee M."/>
            <person name="Okumura C.Y."/>
            <person name="Schneider R."/>
            <person name="Smith A.J."/>
            <person name="Vanacova S."/>
            <person name="Villalvazo M."/>
            <person name="Haas B.J."/>
            <person name="Pertea M."/>
            <person name="Feldblyum T.V."/>
            <person name="Utterback T.R."/>
            <person name="Shu C.L."/>
            <person name="Osoegawa K."/>
            <person name="de Jong P.J."/>
            <person name="Hrdy I."/>
            <person name="Horvathova L."/>
            <person name="Zubacova Z."/>
            <person name="Dolezal P."/>
            <person name="Malik S.B."/>
            <person name="Logsdon J.M. Jr."/>
            <person name="Henze K."/>
            <person name="Gupta A."/>
            <person name="Wang C.C."/>
            <person name="Dunne R.L."/>
            <person name="Upcroft J.A."/>
            <person name="Upcroft P."/>
            <person name="White O."/>
            <person name="Salzberg S.L."/>
            <person name="Tang P."/>
            <person name="Chiu C.-H."/>
            <person name="Lee Y.-S."/>
            <person name="Embley T.M."/>
            <person name="Coombs G.H."/>
            <person name="Mottram J.C."/>
            <person name="Tachezy J."/>
            <person name="Fraser-Liggett C.M."/>
            <person name="Johnson P.J."/>
        </authorList>
    </citation>
    <scope>NUCLEOTIDE SEQUENCE [LARGE SCALE GENOMIC DNA]</scope>
    <source>
        <strain evidence="4">G3</strain>
    </source>
</reference>
<dbReference type="FunFam" id="2.160.20.10:FF:000062">
    <property type="entry name" value="Uncharacterized protein"/>
    <property type="match status" value="1"/>
</dbReference>
<dbReference type="FunFam" id="2.160.20.10:FF:000102">
    <property type="entry name" value="Uncharacterized protein"/>
    <property type="match status" value="2"/>
</dbReference>
<dbReference type="Gene3D" id="2.160.20.10">
    <property type="entry name" value="Single-stranded right-handed beta-helix, Pectin lyase-like"/>
    <property type="match status" value="3"/>
</dbReference>
<dbReference type="Pfam" id="PF13229">
    <property type="entry name" value="Beta_helix"/>
    <property type="match status" value="3"/>
</dbReference>
<protein>
    <recommendedName>
        <fullName evidence="3">Right handed beta helix domain-containing protein</fullName>
    </recommendedName>
</protein>
<dbReference type="Proteomes" id="UP000001542">
    <property type="component" value="Unassembled WGS sequence"/>
</dbReference>
<dbReference type="GO" id="GO:0006511">
    <property type="term" value="P:ubiquitin-dependent protein catabolic process"/>
    <property type="evidence" value="ECO:0000318"/>
    <property type="project" value="GO_Central"/>
</dbReference>
<evidence type="ECO:0000256" key="1">
    <source>
        <dbReference type="ARBA" id="ARBA00022737"/>
    </source>
</evidence>
<evidence type="ECO:0000259" key="3">
    <source>
        <dbReference type="Pfam" id="PF13229"/>
    </source>
</evidence>
<dbReference type="InterPro" id="IPR012334">
    <property type="entry name" value="Pectin_lyas_fold"/>
</dbReference>
<dbReference type="VEuPathDB" id="TrichDB:TVAG_377380"/>
<dbReference type="GO" id="GO:0042981">
    <property type="term" value="P:regulation of apoptotic process"/>
    <property type="evidence" value="ECO:0000318"/>
    <property type="project" value="GO_Central"/>
</dbReference>
<dbReference type="STRING" id="5722.A2GD34"/>
<accession>A2GD34</accession>
<evidence type="ECO:0000256" key="2">
    <source>
        <dbReference type="SAM" id="MobiDB-lite"/>
    </source>
</evidence>
<organism evidence="4 5">
    <name type="scientific">Trichomonas vaginalis (strain ATCC PRA-98 / G3)</name>
    <dbReference type="NCBI Taxonomy" id="412133"/>
    <lineage>
        <taxon>Eukaryota</taxon>
        <taxon>Metamonada</taxon>
        <taxon>Parabasalia</taxon>
        <taxon>Trichomonadida</taxon>
        <taxon>Trichomonadidae</taxon>
        <taxon>Trichomonas</taxon>
    </lineage>
</organism>
<evidence type="ECO:0000313" key="5">
    <source>
        <dbReference type="Proteomes" id="UP000001542"/>
    </source>
</evidence>
<feature type="compositionally biased region" description="Polar residues" evidence="2">
    <location>
        <begin position="86"/>
        <end position="96"/>
    </location>
</feature>
<dbReference type="PANTHER" id="PTHR22990">
    <property type="entry name" value="F-BOX ONLY PROTEIN"/>
    <property type="match status" value="1"/>
</dbReference>
<feature type="compositionally biased region" description="Low complexity" evidence="2">
    <location>
        <begin position="117"/>
        <end position="135"/>
    </location>
</feature>
<dbReference type="eggNOG" id="KOG1777">
    <property type="taxonomic scope" value="Eukaryota"/>
</dbReference>
<name>A2GD34_TRIV3</name>
<feature type="region of interest" description="Disordered" evidence="2">
    <location>
        <begin position="1"/>
        <end position="141"/>
    </location>
</feature>